<dbReference type="AlphaFoldDB" id="A0AAV5VSH0"/>
<comment type="caution">
    <text evidence="2">The sequence shown here is derived from an EMBL/GenBank/DDBJ whole genome shotgun (WGS) entry which is preliminary data.</text>
</comment>
<protein>
    <recommendedName>
        <fullName evidence="4">Ribosomal protein</fullName>
    </recommendedName>
</protein>
<reference evidence="2" key="1">
    <citation type="submission" date="2023-10" db="EMBL/GenBank/DDBJ databases">
        <title>Genome assembly of Pristionchus species.</title>
        <authorList>
            <person name="Yoshida K."/>
            <person name="Sommer R.J."/>
        </authorList>
    </citation>
    <scope>NUCLEOTIDE SEQUENCE</scope>
    <source>
        <strain evidence="2">RS5133</strain>
    </source>
</reference>
<evidence type="ECO:0000256" key="1">
    <source>
        <dbReference type="SAM" id="MobiDB-lite"/>
    </source>
</evidence>
<feature type="non-terminal residue" evidence="2">
    <location>
        <position position="1"/>
    </location>
</feature>
<feature type="region of interest" description="Disordered" evidence="1">
    <location>
        <begin position="86"/>
        <end position="151"/>
    </location>
</feature>
<accession>A0AAV5VSH0</accession>
<proteinExistence type="predicted"/>
<dbReference type="EMBL" id="BTSY01000004">
    <property type="protein sequence ID" value="GMT21531.1"/>
    <property type="molecule type" value="Genomic_DNA"/>
</dbReference>
<evidence type="ECO:0000313" key="2">
    <source>
        <dbReference type="EMBL" id="GMT21531.1"/>
    </source>
</evidence>
<evidence type="ECO:0008006" key="4">
    <source>
        <dbReference type="Google" id="ProtNLM"/>
    </source>
</evidence>
<keyword evidence="3" id="KW-1185">Reference proteome</keyword>
<gene>
    <name evidence="2" type="ORF">PFISCL1PPCAC_12828</name>
</gene>
<feature type="compositionally biased region" description="Basic and acidic residues" evidence="1">
    <location>
        <begin position="128"/>
        <end position="138"/>
    </location>
</feature>
<organism evidence="2 3">
    <name type="scientific">Pristionchus fissidentatus</name>
    <dbReference type="NCBI Taxonomy" id="1538716"/>
    <lineage>
        <taxon>Eukaryota</taxon>
        <taxon>Metazoa</taxon>
        <taxon>Ecdysozoa</taxon>
        <taxon>Nematoda</taxon>
        <taxon>Chromadorea</taxon>
        <taxon>Rhabditida</taxon>
        <taxon>Rhabditina</taxon>
        <taxon>Diplogasteromorpha</taxon>
        <taxon>Diplogasteroidea</taxon>
        <taxon>Neodiplogasteridae</taxon>
        <taxon>Pristionchus</taxon>
    </lineage>
</organism>
<name>A0AAV5VSH0_9BILA</name>
<sequence length="151" mass="17211">RTSRPASRANAFRPTRETARTCANFLRCVFARTTTARWTPSARRAMRVTSTENGWIASARTRDSNSTRRRELAMILTNVRSVREMSVPARQARIAPTRRDRSHARAPKDSSTIRSRRSATTKTSVRWESSRRSARQEPESVTILRVRGPAN</sequence>
<dbReference type="Proteomes" id="UP001432322">
    <property type="component" value="Unassembled WGS sequence"/>
</dbReference>
<feature type="non-terminal residue" evidence="2">
    <location>
        <position position="151"/>
    </location>
</feature>
<evidence type="ECO:0000313" key="3">
    <source>
        <dbReference type="Proteomes" id="UP001432322"/>
    </source>
</evidence>